<dbReference type="InterPro" id="IPR053141">
    <property type="entry name" value="Mycobact_SerProt_Inhib_Rv3364c"/>
</dbReference>
<keyword evidence="2" id="KW-0808">Transferase</keyword>
<gene>
    <name evidence="2" type="ORF">C7S18_07900</name>
</gene>
<dbReference type="Pfam" id="PF03259">
    <property type="entry name" value="Robl_LC7"/>
    <property type="match status" value="1"/>
</dbReference>
<dbReference type="Proteomes" id="UP000241074">
    <property type="component" value="Chromosome"/>
</dbReference>
<accession>A0A2P1PQL5</accession>
<dbReference type="KEGG" id="xba:C7S18_07900"/>
<keyword evidence="3" id="KW-1185">Reference proteome</keyword>
<organism evidence="2 3">
    <name type="scientific">Ahniella affigens</name>
    <dbReference type="NCBI Taxonomy" id="2021234"/>
    <lineage>
        <taxon>Bacteria</taxon>
        <taxon>Pseudomonadati</taxon>
        <taxon>Pseudomonadota</taxon>
        <taxon>Gammaproteobacteria</taxon>
        <taxon>Lysobacterales</taxon>
        <taxon>Rhodanobacteraceae</taxon>
        <taxon>Ahniella</taxon>
    </lineage>
</organism>
<sequence>MPNRIVQSLHLEYIQALLTDFGRQTPGVQAAIAMTADGFEVASYQAGKSVTAKLAAMGSSIQALASALSSEAGLVGLRSTLIEADTGIALIVAVPGARVPLTLAFVANRSAIVGHLLWSARNLVAEIESRKETA</sequence>
<feature type="domain" description="Roadblock/LAMTOR2" evidence="1">
    <location>
        <begin position="15"/>
        <end position="105"/>
    </location>
</feature>
<protein>
    <submittedName>
        <fullName evidence="2">Diacylglyceryl transferase</fullName>
    </submittedName>
</protein>
<evidence type="ECO:0000313" key="2">
    <source>
        <dbReference type="EMBL" id="AVP97119.1"/>
    </source>
</evidence>
<dbReference type="SMART" id="SM00960">
    <property type="entry name" value="Robl_LC7"/>
    <property type="match status" value="1"/>
</dbReference>
<dbReference type="OrthoDB" id="143685at135614"/>
<proteinExistence type="predicted"/>
<dbReference type="Gene3D" id="3.30.450.30">
    <property type="entry name" value="Dynein light chain 2a, cytoplasmic"/>
    <property type="match status" value="1"/>
</dbReference>
<dbReference type="EMBL" id="CP027860">
    <property type="protein sequence ID" value="AVP97119.1"/>
    <property type="molecule type" value="Genomic_DNA"/>
</dbReference>
<dbReference type="InterPro" id="IPR004942">
    <property type="entry name" value="Roadblock/LAMTOR2_dom"/>
</dbReference>
<dbReference type="GO" id="GO:0016740">
    <property type="term" value="F:transferase activity"/>
    <property type="evidence" value="ECO:0007669"/>
    <property type="project" value="UniProtKB-KW"/>
</dbReference>
<dbReference type="RefSeq" id="WP_106891044.1">
    <property type="nucleotide sequence ID" value="NZ_CP027860.1"/>
</dbReference>
<name>A0A2P1PQL5_9GAMM</name>
<dbReference type="AlphaFoldDB" id="A0A2P1PQL5"/>
<evidence type="ECO:0000259" key="1">
    <source>
        <dbReference type="SMART" id="SM00960"/>
    </source>
</evidence>
<reference evidence="2 3" key="1">
    <citation type="submission" date="2018-03" db="EMBL/GenBank/DDBJ databases">
        <title>Ahniella affigens gen. nov., sp. nov., a gammaproteobacterium isolated from sandy soil near a stream.</title>
        <authorList>
            <person name="Ko Y."/>
            <person name="Kim J.-H."/>
        </authorList>
    </citation>
    <scope>NUCLEOTIDE SEQUENCE [LARGE SCALE GENOMIC DNA]</scope>
    <source>
        <strain evidence="2 3">D13</strain>
    </source>
</reference>
<dbReference type="PANTHER" id="PTHR36222:SF1">
    <property type="entry name" value="SERINE PROTEASE INHIBITOR RV3364C"/>
    <property type="match status" value="1"/>
</dbReference>
<reference evidence="2 3" key="2">
    <citation type="submission" date="2018-03" db="EMBL/GenBank/DDBJ databases">
        <authorList>
            <person name="Keele B.F."/>
        </authorList>
    </citation>
    <scope>NUCLEOTIDE SEQUENCE [LARGE SCALE GENOMIC DNA]</scope>
    <source>
        <strain evidence="2 3">D13</strain>
    </source>
</reference>
<dbReference type="PANTHER" id="PTHR36222">
    <property type="entry name" value="SERINE PROTEASE INHIBITOR RV3364C"/>
    <property type="match status" value="1"/>
</dbReference>
<dbReference type="SUPFAM" id="SSF103196">
    <property type="entry name" value="Roadblock/LC7 domain"/>
    <property type="match status" value="1"/>
</dbReference>
<evidence type="ECO:0000313" key="3">
    <source>
        <dbReference type="Proteomes" id="UP000241074"/>
    </source>
</evidence>